<dbReference type="Gene3D" id="1.10.10.10">
    <property type="entry name" value="Winged helix-like DNA-binding domain superfamily/Winged helix DNA-binding domain"/>
    <property type="match status" value="1"/>
</dbReference>
<dbReference type="CDD" id="cd07377">
    <property type="entry name" value="WHTH_GntR"/>
    <property type="match status" value="1"/>
</dbReference>
<evidence type="ECO:0000313" key="5">
    <source>
        <dbReference type="EMBL" id="GGJ97209.1"/>
    </source>
</evidence>
<dbReference type="Proteomes" id="UP000658382">
    <property type="component" value="Unassembled WGS sequence"/>
</dbReference>
<dbReference type="SMART" id="SM00895">
    <property type="entry name" value="FCD"/>
    <property type="match status" value="1"/>
</dbReference>
<reference evidence="5" key="1">
    <citation type="journal article" date="2014" name="Int. J. Syst. Evol. Microbiol.">
        <title>Complete genome sequence of Corynebacterium casei LMG S-19264T (=DSM 44701T), isolated from a smear-ripened cheese.</title>
        <authorList>
            <consortium name="US DOE Joint Genome Institute (JGI-PGF)"/>
            <person name="Walter F."/>
            <person name="Albersmeier A."/>
            <person name="Kalinowski J."/>
            <person name="Ruckert C."/>
        </authorList>
    </citation>
    <scope>NUCLEOTIDE SEQUENCE</scope>
    <source>
        <strain evidence="5">JCM 12580</strain>
    </source>
</reference>
<evidence type="ECO:0000259" key="4">
    <source>
        <dbReference type="PROSITE" id="PS50949"/>
    </source>
</evidence>
<dbReference type="Pfam" id="PF00392">
    <property type="entry name" value="GntR"/>
    <property type="match status" value="1"/>
</dbReference>
<dbReference type="InterPro" id="IPR008920">
    <property type="entry name" value="TF_FadR/GntR_C"/>
</dbReference>
<dbReference type="PANTHER" id="PTHR43537:SF5">
    <property type="entry name" value="UXU OPERON TRANSCRIPTIONAL REGULATOR"/>
    <property type="match status" value="1"/>
</dbReference>
<accession>A0A917PXK7</accession>
<evidence type="ECO:0000256" key="2">
    <source>
        <dbReference type="ARBA" id="ARBA00023125"/>
    </source>
</evidence>
<reference evidence="5" key="2">
    <citation type="submission" date="2020-09" db="EMBL/GenBank/DDBJ databases">
        <authorList>
            <person name="Sun Q."/>
            <person name="Ohkuma M."/>
        </authorList>
    </citation>
    <scope>NUCLEOTIDE SEQUENCE</scope>
    <source>
        <strain evidence="5">JCM 12580</strain>
    </source>
</reference>
<dbReference type="GO" id="GO:0003677">
    <property type="term" value="F:DNA binding"/>
    <property type="evidence" value="ECO:0007669"/>
    <property type="project" value="UniProtKB-KW"/>
</dbReference>
<proteinExistence type="predicted"/>
<evidence type="ECO:0000256" key="3">
    <source>
        <dbReference type="ARBA" id="ARBA00023163"/>
    </source>
</evidence>
<evidence type="ECO:0000313" key="6">
    <source>
        <dbReference type="Proteomes" id="UP000658382"/>
    </source>
</evidence>
<dbReference type="GO" id="GO:0003700">
    <property type="term" value="F:DNA-binding transcription factor activity"/>
    <property type="evidence" value="ECO:0007669"/>
    <property type="project" value="InterPro"/>
</dbReference>
<keyword evidence="3" id="KW-0804">Transcription</keyword>
<keyword evidence="6" id="KW-1185">Reference proteome</keyword>
<dbReference type="RefSeq" id="WP_188632913.1">
    <property type="nucleotide sequence ID" value="NZ_BMNQ01000025.1"/>
</dbReference>
<dbReference type="EMBL" id="BMNQ01000025">
    <property type="protein sequence ID" value="GGJ97209.1"/>
    <property type="molecule type" value="Genomic_DNA"/>
</dbReference>
<dbReference type="PRINTS" id="PR00035">
    <property type="entry name" value="HTHGNTR"/>
</dbReference>
<organism evidence="5 6">
    <name type="scientific">Lentibacillus kapialis</name>
    <dbReference type="NCBI Taxonomy" id="340214"/>
    <lineage>
        <taxon>Bacteria</taxon>
        <taxon>Bacillati</taxon>
        <taxon>Bacillota</taxon>
        <taxon>Bacilli</taxon>
        <taxon>Bacillales</taxon>
        <taxon>Bacillaceae</taxon>
        <taxon>Lentibacillus</taxon>
    </lineage>
</organism>
<evidence type="ECO:0000256" key="1">
    <source>
        <dbReference type="ARBA" id="ARBA00023015"/>
    </source>
</evidence>
<keyword evidence="1" id="KW-0805">Transcription regulation</keyword>
<dbReference type="PROSITE" id="PS50949">
    <property type="entry name" value="HTH_GNTR"/>
    <property type="match status" value="1"/>
</dbReference>
<dbReference type="InterPro" id="IPR036390">
    <property type="entry name" value="WH_DNA-bd_sf"/>
</dbReference>
<dbReference type="InterPro" id="IPR000524">
    <property type="entry name" value="Tscrpt_reg_HTH_GntR"/>
</dbReference>
<comment type="caution">
    <text evidence="5">The sequence shown here is derived from an EMBL/GenBank/DDBJ whole genome shotgun (WGS) entry which is preliminary data.</text>
</comment>
<dbReference type="Gene3D" id="1.20.120.530">
    <property type="entry name" value="GntR ligand-binding domain-like"/>
    <property type="match status" value="1"/>
</dbReference>
<name>A0A917PXK7_9BACI</name>
<dbReference type="PANTHER" id="PTHR43537">
    <property type="entry name" value="TRANSCRIPTIONAL REGULATOR, GNTR FAMILY"/>
    <property type="match status" value="1"/>
</dbReference>
<dbReference type="Pfam" id="PF07729">
    <property type="entry name" value="FCD"/>
    <property type="match status" value="1"/>
</dbReference>
<keyword evidence="2" id="KW-0238">DNA-binding</keyword>
<dbReference type="SUPFAM" id="SSF46785">
    <property type="entry name" value="Winged helix' DNA-binding domain"/>
    <property type="match status" value="1"/>
</dbReference>
<gene>
    <name evidence="5" type="primary">lutR</name>
    <name evidence="5" type="ORF">GCM10007063_19520</name>
</gene>
<dbReference type="SUPFAM" id="SSF48008">
    <property type="entry name" value="GntR ligand-binding domain-like"/>
    <property type="match status" value="1"/>
</dbReference>
<protein>
    <submittedName>
        <fullName evidence="5">HTH-type transcriptional regulator LutR</fullName>
    </submittedName>
</protein>
<dbReference type="AlphaFoldDB" id="A0A917PXK7"/>
<feature type="domain" description="HTH gntR-type" evidence="4">
    <location>
        <begin position="9"/>
        <end position="77"/>
    </location>
</feature>
<sequence>MAYQKIQTKKIYEEVAESIIDKIRNTQLKPGEKLPSVEQLAANFDVGKSAIREALSGLRSMGLLEMKQGEGTYVKSFDPSKFSLPVTIAFLMKKNDVKELYELRKILEVGTASLAAKVHNEEDLIPIEKALIVMGNAKGDEDLAASADMDFHIAIAHAAHNQLLLNLISSVSGLISETIRETRKVLLYSENRSETLYMEHERIFNAIKNRKPEEAHEHMYTHLDEVNRELVQYIDETLE</sequence>
<dbReference type="InterPro" id="IPR036388">
    <property type="entry name" value="WH-like_DNA-bd_sf"/>
</dbReference>
<dbReference type="SMART" id="SM00345">
    <property type="entry name" value="HTH_GNTR"/>
    <property type="match status" value="1"/>
</dbReference>
<dbReference type="InterPro" id="IPR011711">
    <property type="entry name" value="GntR_C"/>
</dbReference>